<evidence type="ECO:0000259" key="5">
    <source>
        <dbReference type="PROSITE" id="PS50157"/>
    </source>
</evidence>
<dbReference type="Gene3D" id="3.30.500.10">
    <property type="entry name" value="MHC class I-like antigen recognition-like"/>
    <property type="match status" value="1"/>
</dbReference>
<dbReference type="InterPro" id="IPR037055">
    <property type="entry name" value="MHC_I-like_Ag-recog_sf"/>
</dbReference>
<dbReference type="SMART" id="SM00355">
    <property type="entry name" value="ZnF_C2H2"/>
    <property type="match status" value="4"/>
</dbReference>
<dbReference type="InterPro" id="IPR007110">
    <property type="entry name" value="Ig-like_dom"/>
</dbReference>
<evidence type="ECO:0000256" key="4">
    <source>
        <dbReference type="SAM" id="MobiDB-lite"/>
    </source>
</evidence>
<dbReference type="InterPro" id="IPR003597">
    <property type="entry name" value="Ig_C1-set"/>
</dbReference>
<protein>
    <submittedName>
        <fullName evidence="7">Major histocompatibility complex class I ZEA</fullName>
    </submittedName>
</protein>
<dbReference type="Gene3D" id="2.60.40.10">
    <property type="entry name" value="Immunoglobulins"/>
    <property type="match status" value="1"/>
</dbReference>
<dbReference type="InterPro" id="IPR013783">
    <property type="entry name" value="Ig-like_fold"/>
</dbReference>
<evidence type="ECO:0000313" key="7">
    <source>
        <dbReference type="Ensembl" id="ENSCSEP00000029621.1"/>
    </source>
</evidence>
<dbReference type="Proteomes" id="UP000265120">
    <property type="component" value="Chromosome 18"/>
</dbReference>
<dbReference type="FunFam" id="3.30.160.60:FF:001325">
    <property type="entry name" value="zinc finger protein 200"/>
    <property type="match status" value="1"/>
</dbReference>
<keyword evidence="2" id="KW-0479">Metal-binding</keyword>
<dbReference type="Pfam" id="PF13912">
    <property type="entry name" value="zf-C2H2_6"/>
    <property type="match status" value="1"/>
</dbReference>
<sequence>MKHVEKHLKDAGCRCGLCGQRLDSTQALKVHLQTHRRSSRTCDVCGKTFPSIRAQETHLRLHTGEKPFSCPVCGKGFNQKGNMVTHVRVHKAEKPPSQNLRHATDDDQQVAFSCEVGSKEFSKSADLKRHSETHASDGPSAARSRRLKVSLAATHWCKVCGSETHSLTYIYTAYSKEPSTPGLHKFTAMGLLDGRIIDYFDNDHPLKVPKQKWMEEQEDKDYWKKGSDTLKKMMDWFNINIGILMDRMRQNQSDLHTLQWLHGCEAKKEAGGMVFTRGLDMYNYDGKSFLEFDDAHGVWSTANTAAEPTKRKKWDGVLALKDYTKGYLENECCQWMEKFLQKEQEELQKSSLPDPEVFLFTTSSSVNDRVNLNCLATGFYPTDVDLQMTRDGQLLTQLNGLRSSKVRPNHDNTYQRRDTVEILTSDTSEFRCELLHPILEKNILPWHVGDGEGEWNSRR</sequence>
<feature type="domain" description="C2H2-type" evidence="5">
    <location>
        <begin position="112"/>
        <end position="139"/>
    </location>
</feature>
<feature type="domain" description="C2H2-type" evidence="5">
    <location>
        <begin position="68"/>
        <end position="95"/>
    </location>
</feature>
<dbReference type="InterPro" id="IPR011161">
    <property type="entry name" value="MHC_I-like_Ag-recog"/>
</dbReference>
<dbReference type="Pfam" id="PF00129">
    <property type="entry name" value="MHC_I"/>
    <property type="match status" value="1"/>
</dbReference>
<dbReference type="PRINTS" id="PR01638">
    <property type="entry name" value="MHCCLASSI"/>
</dbReference>
<accession>A0A3P8WW55</accession>
<dbReference type="GO" id="GO:0008270">
    <property type="term" value="F:zinc ion binding"/>
    <property type="evidence" value="ECO:0007669"/>
    <property type="project" value="UniProtKB-KW"/>
</dbReference>
<keyword evidence="2" id="KW-0863">Zinc-finger</keyword>
<evidence type="ECO:0000256" key="1">
    <source>
        <dbReference type="ARBA" id="ARBA00023180"/>
    </source>
</evidence>
<feature type="domain" description="Ig-like" evidence="6">
    <location>
        <begin position="355"/>
        <end position="444"/>
    </location>
</feature>
<dbReference type="STRING" id="244447.ENSCSEP00000029621"/>
<keyword evidence="2" id="KW-0862">Zinc</keyword>
<keyword evidence="1" id="KW-0325">Glycoprotein</keyword>
<dbReference type="Pfam" id="PF07654">
    <property type="entry name" value="C1-set"/>
    <property type="match status" value="1"/>
</dbReference>
<dbReference type="PROSITE" id="PS50835">
    <property type="entry name" value="IG_LIKE"/>
    <property type="match status" value="1"/>
</dbReference>
<feature type="compositionally biased region" description="Basic and acidic residues" evidence="4">
    <location>
        <begin position="125"/>
        <end position="135"/>
    </location>
</feature>
<dbReference type="Ensembl" id="ENSCSET00000030022.1">
    <property type="protein sequence ID" value="ENSCSEP00000029621.1"/>
    <property type="gene ID" value="ENSCSEG00000018937.1"/>
</dbReference>
<reference evidence="7 8" key="1">
    <citation type="journal article" date="2014" name="Nat. Genet.">
        <title>Whole-genome sequence of a flatfish provides insights into ZW sex chromosome evolution and adaptation to a benthic lifestyle.</title>
        <authorList>
            <person name="Chen S."/>
            <person name="Zhang G."/>
            <person name="Shao C."/>
            <person name="Huang Q."/>
            <person name="Liu G."/>
            <person name="Zhang P."/>
            <person name="Song W."/>
            <person name="An N."/>
            <person name="Chalopin D."/>
            <person name="Volff J.N."/>
            <person name="Hong Y."/>
            <person name="Li Q."/>
            <person name="Sha Z."/>
            <person name="Zhou H."/>
            <person name="Xie M."/>
            <person name="Yu Q."/>
            <person name="Liu Y."/>
            <person name="Xiang H."/>
            <person name="Wang N."/>
            <person name="Wu K."/>
            <person name="Yang C."/>
            <person name="Zhou Q."/>
            <person name="Liao X."/>
            <person name="Yang L."/>
            <person name="Hu Q."/>
            <person name="Zhang J."/>
            <person name="Meng L."/>
            <person name="Jin L."/>
            <person name="Tian Y."/>
            <person name="Lian J."/>
            <person name="Yang J."/>
            <person name="Miao G."/>
            <person name="Liu S."/>
            <person name="Liang Z."/>
            <person name="Yan F."/>
            <person name="Li Y."/>
            <person name="Sun B."/>
            <person name="Zhang H."/>
            <person name="Zhang J."/>
            <person name="Zhu Y."/>
            <person name="Du M."/>
            <person name="Zhao Y."/>
            <person name="Schartl M."/>
            <person name="Tang Q."/>
            <person name="Wang J."/>
        </authorList>
    </citation>
    <scope>NUCLEOTIDE SEQUENCE</scope>
</reference>
<dbReference type="GO" id="GO:0009897">
    <property type="term" value="C:external side of plasma membrane"/>
    <property type="evidence" value="ECO:0007669"/>
    <property type="project" value="TreeGrafter"/>
</dbReference>
<reference evidence="7" key="3">
    <citation type="submission" date="2025-09" db="UniProtKB">
        <authorList>
            <consortium name="Ensembl"/>
        </authorList>
    </citation>
    <scope>IDENTIFICATION</scope>
</reference>
<dbReference type="InParanoid" id="A0A3P8WW55"/>
<dbReference type="PROSITE" id="PS00028">
    <property type="entry name" value="ZINC_FINGER_C2H2_1"/>
    <property type="match status" value="3"/>
</dbReference>
<dbReference type="PANTHER" id="PTHR16675:SF193">
    <property type="entry name" value="LOC571647 PROTEIN-RELATED"/>
    <property type="match status" value="1"/>
</dbReference>
<dbReference type="InterPro" id="IPR001039">
    <property type="entry name" value="MHC_I_a_a1/a2"/>
</dbReference>
<dbReference type="SUPFAM" id="SSF48726">
    <property type="entry name" value="Immunoglobulin"/>
    <property type="match status" value="1"/>
</dbReference>
<evidence type="ECO:0000259" key="6">
    <source>
        <dbReference type="PROSITE" id="PS50835"/>
    </source>
</evidence>
<dbReference type="SUPFAM" id="SSF54452">
    <property type="entry name" value="MHC antigen-recognition domain"/>
    <property type="match status" value="1"/>
</dbReference>
<evidence type="ECO:0000256" key="3">
    <source>
        <dbReference type="RuleBase" id="RU004439"/>
    </source>
</evidence>
<dbReference type="PROSITE" id="PS50157">
    <property type="entry name" value="ZINC_FINGER_C2H2_2"/>
    <property type="match status" value="3"/>
</dbReference>
<dbReference type="GO" id="GO:0005615">
    <property type="term" value="C:extracellular space"/>
    <property type="evidence" value="ECO:0007669"/>
    <property type="project" value="TreeGrafter"/>
</dbReference>
<comment type="similarity">
    <text evidence="3">Belongs to the MHC class I family.</text>
</comment>
<dbReference type="GO" id="GO:0006955">
    <property type="term" value="P:immune response"/>
    <property type="evidence" value="ECO:0007669"/>
    <property type="project" value="TreeGrafter"/>
</dbReference>
<dbReference type="PANTHER" id="PTHR16675">
    <property type="entry name" value="MHC CLASS I-RELATED"/>
    <property type="match status" value="1"/>
</dbReference>
<evidence type="ECO:0000256" key="2">
    <source>
        <dbReference type="PROSITE-ProRule" id="PRU00042"/>
    </source>
</evidence>
<dbReference type="Pfam" id="PF00096">
    <property type="entry name" value="zf-C2H2"/>
    <property type="match status" value="1"/>
</dbReference>
<dbReference type="InterPro" id="IPR013087">
    <property type="entry name" value="Znf_C2H2_type"/>
</dbReference>
<dbReference type="SMART" id="SM00407">
    <property type="entry name" value="IGc1"/>
    <property type="match status" value="1"/>
</dbReference>
<dbReference type="AlphaFoldDB" id="A0A3P8WW55"/>
<reference evidence="7" key="2">
    <citation type="submission" date="2025-08" db="UniProtKB">
        <authorList>
            <consortium name="Ensembl"/>
        </authorList>
    </citation>
    <scope>IDENTIFICATION</scope>
</reference>
<dbReference type="InterPro" id="IPR011162">
    <property type="entry name" value="MHC_I/II-like_Ag-recog"/>
</dbReference>
<dbReference type="SUPFAM" id="SSF57667">
    <property type="entry name" value="beta-beta-alpha zinc fingers"/>
    <property type="match status" value="2"/>
</dbReference>
<dbReference type="FunFam" id="3.30.500.10:FF:000005">
    <property type="entry name" value="MHC class I antigen ZKA transcript variant 1"/>
    <property type="match status" value="1"/>
</dbReference>
<dbReference type="GeneTree" id="ENSGT01150000287002"/>
<dbReference type="InterPro" id="IPR036179">
    <property type="entry name" value="Ig-like_dom_sf"/>
</dbReference>
<dbReference type="FunCoup" id="A0A3P8WW55">
    <property type="interactions" value="477"/>
</dbReference>
<dbReference type="InterPro" id="IPR036236">
    <property type="entry name" value="Znf_C2H2_sf"/>
</dbReference>
<evidence type="ECO:0000313" key="8">
    <source>
        <dbReference type="Proteomes" id="UP000265120"/>
    </source>
</evidence>
<dbReference type="Gene3D" id="3.30.160.60">
    <property type="entry name" value="Classic Zinc Finger"/>
    <property type="match status" value="2"/>
</dbReference>
<organism evidence="7 8">
    <name type="scientific">Cynoglossus semilaevis</name>
    <name type="common">Tongue sole</name>
    <dbReference type="NCBI Taxonomy" id="244447"/>
    <lineage>
        <taxon>Eukaryota</taxon>
        <taxon>Metazoa</taxon>
        <taxon>Chordata</taxon>
        <taxon>Craniata</taxon>
        <taxon>Vertebrata</taxon>
        <taxon>Euteleostomi</taxon>
        <taxon>Actinopterygii</taxon>
        <taxon>Neopterygii</taxon>
        <taxon>Teleostei</taxon>
        <taxon>Neoteleostei</taxon>
        <taxon>Acanthomorphata</taxon>
        <taxon>Carangaria</taxon>
        <taxon>Pleuronectiformes</taxon>
        <taxon>Pleuronectoidei</taxon>
        <taxon>Cynoglossidae</taxon>
        <taxon>Cynoglossinae</taxon>
        <taxon>Cynoglossus</taxon>
    </lineage>
</organism>
<feature type="region of interest" description="Disordered" evidence="4">
    <location>
        <begin position="125"/>
        <end position="144"/>
    </location>
</feature>
<name>A0A3P8WW55_CYNSE</name>
<proteinExistence type="inferred from homology"/>
<keyword evidence="8" id="KW-1185">Reference proteome</keyword>
<feature type="domain" description="C2H2-type" evidence="5">
    <location>
        <begin position="40"/>
        <end position="67"/>
    </location>
</feature>
<dbReference type="InterPro" id="IPR050208">
    <property type="entry name" value="MHC_class-I_related"/>
</dbReference>